<evidence type="ECO:0000256" key="3">
    <source>
        <dbReference type="ARBA" id="ARBA00012654"/>
    </source>
</evidence>
<evidence type="ECO:0000256" key="2">
    <source>
        <dbReference type="ARBA" id="ARBA00008598"/>
    </source>
</evidence>
<keyword evidence="9" id="KW-0067">ATP-binding</keyword>
<keyword evidence="6" id="KW-0680">Restriction system</keyword>
<dbReference type="InterPro" id="IPR007409">
    <property type="entry name" value="Restrct_endonuc_type1_HsdR_N"/>
</dbReference>
<feature type="compositionally biased region" description="Polar residues" evidence="11">
    <location>
        <begin position="1"/>
        <end position="12"/>
    </location>
</feature>
<accession>A0ABT1G0P6</accession>
<feature type="region of interest" description="Disordered" evidence="11">
    <location>
        <begin position="1"/>
        <end position="37"/>
    </location>
</feature>
<comment type="similarity">
    <text evidence="2">Belongs to the HsdR family.</text>
</comment>
<comment type="caution">
    <text evidence="13">The sequence shown here is derived from an EMBL/GenBank/DDBJ whole genome shotgun (WGS) entry which is preliminary data.</text>
</comment>
<dbReference type="Pfam" id="PF04313">
    <property type="entry name" value="HSDR_N"/>
    <property type="match status" value="1"/>
</dbReference>
<dbReference type="CDD" id="cd22332">
    <property type="entry name" value="HsdR_N"/>
    <property type="match status" value="1"/>
</dbReference>
<keyword evidence="4" id="KW-0540">Nuclease</keyword>
<evidence type="ECO:0000259" key="12">
    <source>
        <dbReference type="Pfam" id="PF04313"/>
    </source>
</evidence>
<evidence type="ECO:0000256" key="9">
    <source>
        <dbReference type="ARBA" id="ARBA00022840"/>
    </source>
</evidence>
<evidence type="ECO:0000256" key="7">
    <source>
        <dbReference type="ARBA" id="ARBA00022759"/>
    </source>
</evidence>
<evidence type="ECO:0000256" key="1">
    <source>
        <dbReference type="ARBA" id="ARBA00000851"/>
    </source>
</evidence>
<evidence type="ECO:0000256" key="8">
    <source>
        <dbReference type="ARBA" id="ARBA00022801"/>
    </source>
</evidence>
<dbReference type="InterPro" id="IPR051268">
    <property type="entry name" value="Type-I_R_enzyme_R_subunit"/>
</dbReference>
<evidence type="ECO:0000256" key="6">
    <source>
        <dbReference type="ARBA" id="ARBA00022747"/>
    </source>
</evidence>
<organism evidence="13 14">
    <name type="scientific">Corynebacterium stercoris</name>
    <dbReference type="NCBI Taxonomy" id="2943490"/>
    <lineage>
        <taxon>Bacteria</taxon>
        <taxon>Bacillati</taxon>
        <taxon>Actinomycetota</taxon>
        <taxon>Actinomycetes</taxon>
        <taxon>Mycobacteriales</taxon>
        <taxon>Corynebacteriaceae</taxon>
        <taxon>Corynebacterium</taxon>
    </lineage>
</organism>
<evidence type="ECO:0000256" key="10">
    <source>
        <dbReference type="ARBA" id="ARBA00023125"/>
    </source>
</evidence>
<keyword evidence="5" id="KW-0547">Nucleotide-binding</keyword>
<keyword evidence="8" id="KW-0378">Hydrolase</keyword>
<proteinExistence type="inferred from homology"/>
<sequence>MTGVSPITSSVSGPCGSRAAEAENATHTYDPNGKRQNPTITFFSGDASKNDYIVANQITIRNLDKERRFDVVLYVNGMPLGIIELKQSGSTATVENAFNQLRTYVEEFPMAFRFANFVVASDGIDAIYGTSFTPREHMSTWRVDDDGEPFEQAPLVVVDGEQMTEFDMLMWGLFNVEHFGQIFVDFTAFDEMDGELRMRVAKPHQYFAVTIEHSVLAPRRNAGSPSRRPDRVERYRWADRRGGSSRNLGKVDFLYFTQPTLTTKPSTGLPLSLICVK</sequence>
<keyword evidence="10" id="KW-0238">DNA-binding</keyword>
<reference evidence="13" key="1">
    <citation type="submission" date="2022-05" db="EMBL/GenBank/DDBJ databases">
        <title>Corynebacterium sp. TA-R-1 sp. nov., isolated from human feces.</title>
        <authorList>
            <person name="Shamsuzzaman M."/>
            <person name="Dahal R.H."/>
        </authorList>
    </citation>
    <scope>NUCLEOTIDE SEQUENCE</scope>
    <source>
        <strain evidence="13">TA-R-1</strain>
    </source>
</reference>
<evidence type="ECO:0000256" key="4">
    <source>
        <dbReference type="ARBA" id="ARBA00022722"/>
    </source>
</evidence>
<dbReference type="EC" id="3.1.21.3" evidence="3"/>
<evidence type="ECO:0000313" key="13">
    <source>
        <dbReference type="EMBL" id="MCP1387536.1"/>
    </source>
</evidence>
<dbReference type="EMBL" id="JAMFTQ010000004">
    <property type="protein sequence ID" value="MCP1387536.1"/>
    <property type="molecule type" value="Genomic_DNA"/>
</dbReference>
<dbReference type="Gene3D" id="3.90.1570.50">
    <property type="match status" value="1"/>
</dbReference>
<evidence type="ECO:0000256" key="5">
    <source>
        <dbReference type="ARBA" id="ARBA00022741"/>
    </source>
</evidence>
<keyword evidence="14" id="KW-1185">Reference proteome</keyword>
<dbReference type="Proteomes" id="UP001204000">
    <property type="component" value="Unassembled WGS sequence"/>
</dbReference>
<dbReference type="GO" id="GO:0004519">
    <property type="term" value="F:endonuclease activity"/>
    <property type="evidence" value="ECO:0007669"/>
    <property type="project" value="UniProtKB-KW"/>
</dbReference>
<comment type="catalytic activity">
    <reaction evidence="1">
        <text>Endonucleolytic cleavage of DNA to give random double-stranded fragments with terminal 5'-phosphates, ATP is simultaneously hydrolyzed.</text>
        <dbReference type="EC" id="3.1.21.3"/>
    </reaction>
</comment>
<evidence type="ECO:0000313" key="14">
    <source>
        <dbReference type="Proteomes" id="UP001204000"/>
    </source>
</evidence>
<name>A0ABT1G0P6_9CORY</name>
<feature type="domain" description="Restriction endonuclease type I HsdR N-terminal" evidence="12">
    <location>
        <begin position="45"/>
        <end position="136"/>
    </location>
</feature>
<dbReference type="PANTHER" id="PTHR30195">
    <property type="entry name" value="TYPE I SITE-SPECIFIC DEOXYRIBONUCLEASE PROTEIN SUBUNIT M AND R"/>
    <property type="match status" value="1"/>
</dbReference>
<evidence type="ECO:0000256" key="11">
    <source>
        <dbReference type="SAM" id="MobiDB-lite"/>
    </source>
</evidence>
<dbReference type="PANTHER" id="PTHR30195:SF15">
    <property type="entry name" value="TYPE I RESTRICTION ENZYME HINDI ENDONUCLEASE SUBUNIT"/>
    <property type="match status" value="1"/>
</dbReference>
<gene>
    <name evidence="13" type="ORF">M5J20_04955</name>
</gene>
<protein>
    <recommendedName>
        <fullName evidence="3">type I site-specific deoxyribonuclease</fullName>
        <ecNumber evidence="3">3.1.21.3</ecNumber>
    </recommendedName>
</protein>
<keyword evidence="7 13" id="KW-0255">Endonuclease</keyword>
<feature type="compositionally biased region" description="Polar residues" evidence="11">
    <location>
        <begin position="25"/>
        <end position="37"/>
    </location>
</feature>